<dbReference type="EMBL" id="UHFO01000001">
    <property type="protein sequence ID" value="SUN64440.1"/>
    <property type="molecule type" value="Genomic_DNA"/>
</dbReference>
<dbReference type="Proteomes" id="UP000254559">
    <property type="component" value="Unassembled WGS sequence"/>
</dbReference>
<evidence type="ECO:0000313" key="2">
    <source>
        <dbReference type="Proteomes" id="UP000254559"/>
    </source>
</evidence>
<accession>A0A9X8XIC8</accession>
<organism evidence="1 2">
    <name type="scientific">Streptococcus dysgalactiae subsp. equisimilis</name>
    <name type="common">Streptococcus equisimilis</name>
    <dbReference type="NCBI Taxonomy" id="119602"/>
    <lineage>
        <taxon>Bacteria</taxon>
        <taxon>Bacillati</taxon>
        <taxon>Bacillota</taxon>
        <taxon>Bacilli</taxon>
        <taxon>Lactobacillales</taxon>
        <taxon>Streptococcaceae</taxon>
        <taxon>Streptococcus</taxon>
    </lineage>
</organism>
<proteinExistence type="predicted"/>
<gene>
    <name evidence="1" type="ORF">NCTC11564_01616</name>
</gene>
<protein>
    <submittedName>
        <fullName evidence="1">Uncharacterized protein</fullName>
    </submittedName>
</protein>
<reference evidence="1 2" key="1">
    <citation type="submission" date="2018-06" db="EMBL/GenBank/DDBJ databases">
        <authorList>
            <consortium name="Pathogen Informatics"/>
            <person name="Doyle S."/>
        </authorList>
    </citation>
    <scope>NUCLEOTIDE SEQUENCE [LARGE SCALE GENOMIC DNA]</scope>
    <source>
        <strain evidence="1 2">NCTC11564</strain>
    </source>
</reference>
<dbReference type="AlphaFoldDB" id="A0A9X8XIC8"/>
<sequence>MSKLSPKPSTKIKKLTWQDLDILLKSIFEVSADETPSATIELELYEMSKSEIISEATAQGYEVIDNNNGYLVFN</sequence>
<name>A0A9X8XIC8_STREQ</name>
<dbReference type="RefSeq" id="WP_048327839.1">
    <property type="nucleotide sequence ID" value="NZ_CP051624.1"/>
</dbReference>
<evidence type="ECO:0000313" key="1">
    <source>
        <dbReference type="EMBL" id="SUN64440.1"/>
    </source>
</evidence>
<comment type="caution">
    <text evidence="1">The sequence shown here is derived from an EMBL/GenBank/DDBJ whole genome shotgun (WGS) entry which is preliminary data.</text>
</comment>